<gene>
    <name evidence="1" type="ORF">SCALOS_LOCUS3739</name>
</gene>
<feature type="non-terminal residue" evidence="1">
    <location>
        <position position="1"/>
    </location>
</feature>
<organism evidence="1 2">
    <name type="scientific">Scutellospora calospora</name>
    <dbReference type="NCBI Taxonomy" id="85575"/>
    <lineage>
        <taxon>Eukaryota</taxon>
        <taxon>Fungi</taxon>
        <taxon>Fungi incertae sedis</taxon>
        <taxon>Mucoromycota</taxon>
        <taxon>Glomeromycotina</taxon>
        <taxon>Glomeromycetes</taxon>
        <taxon>Diversisporales</taxon>
        <taxon>Gigasporaceae</taxon>
        <taxon>Scutellospora</taxon>
    </lineage>
</organism>
<reference evidence="1" key="1">
    <citation type="submission" date="2021-06" db="EMBL/GenBank/DDBJ databases">
        <authorList>
            <person name="Kallberg Y."/>
            <person name="Tangrot J."/>
            <person name="Rosling A."/>
        </authorList>
    </citation>
    <scope>NUCLEOTIDE SEQUENCE</scope>
    <source>
        <strain evidence="1">AU212A</strain>
    </source>
</reference>
<accession>A0ACA9L9B4</accession>
<dbReference type="EMBL" id="CAJVPM010004416">
    <property type="protein sequence ID" value="CAG8512938.1"/>
    <property type="molecule type" value="Genomic_DNA"/>
</dbReference>
<keyword evidence="2" id="KW-1185">Reference proteome</keyword>
<sequence>EEHEKFYKDDNHPLFYVMADTVFVAAGTLGTNEILLRSRIFGLEISPKLGMGFSGNGDILGFGYNTDLFCNGISMGIKNPLEFRNGPVGPCITGIIDMRRSAENVLEGFVIEEGVCPVATVHFLSAVCQASEILSADVSTSLTIAQRILKNVKVLMSKFSKYSGALANTQTYLIMSHDDNSGRIQLENDQVKIEYKGAGKSNTVEKLNKTLELATAKVNGAYVPSPLWAKVFGKGLITVHPIGGCNMGKDGSSGVVNHKGQAREGTEVYENLYICDGAIVPTALGVNPFFTISCLAERIVNLAAKDRGLEIDYGLVKQQIDWTKPIRRWSSDTVTRNNLENRIHFNEFMKGYFSTEAKASASTMQFTVSVIANNEQSLFDLEEFSAGIAGTVSCRALSPDPLIIEKGKFRLFVKNDEQVDSHAMMYNFNLLATDGKKYRFKGFKKLQNTNVFTAWEQVTTLYVTVFECPEENEYVFSNNMDQNKDDDIDVNHENRKVIGRGILHLEVSNFIKQLSTLKATGNSMKNQGNALFRFIKSFTNMMLMHSFSRFRPLSYPGHFPIARPFYHKHRPQKETFTIESDDKVVTLIHRFKGSKGPVLLVHGAAMSHEMWTTNLVKDGLVDYLLEHEYDVWLNDSRISPTNSECYKQHTLDAIKLDQKAAVNYVRKETGCDKIAVIVHCLGSITTIMGILDGSIEGVGSLITSQVALNPINGVVDIMKRKFGVLTLWRSVFRQEMFDVRTSPDTNLLNYILNQILRFYPVPRGQGCNNALCHRASLCYGTLFQHENINQEIHDHVDEFFGAVNLTTMAHMMTITSAKKLVDFNGNDVYVTEENIKKRLDFPIFLLHGDKNVVFDIESTRKSYDTLIKINAHNMNNYKLFEAPGYGHMDCLWGTKAHKEVFPELLKHLENTQSVYGYGLNLGESIMGEQIGGKLEKVSLSENGSIILGDSKLA</sequence>
<protein>
    <submittedName>
        <fullName evidence="1">4961_t:CDS:1</fullName>
    </submittedName>
</protein>
<evidence type="ECO:0000313" key="1">
    <source>
        <dbReference type="EMBL" id="CAG8512938.1"/>
    </source>
</evidence>
<name>A0ACA9L9B4_9GLOM</name>
<dbReference type="Proteomes" id="UP000789860">
    <property type="component" value="Unassembled WGS sequence"/>
</dbReference>
<comment type="caution">
    <text evidence="1">The sequence shown here is derived from an EMBL/GenBank/DDBJ whole genome shotgun (WGS) entry which is preliminary data.</text>
</comment>
<proteinExistence type="predicted"/>
<evidence type="ECO:0000313" key="2">
    <source>
        <dbReference type="Proteomes" id="UP000789860"/>
    </source>
</evidence>